<evidence type="ECO:0000313" key="2">
    <source>
        <dbReference type="Proteomes" id="UP000778797"/>
    </source>
</evidence>
<dbReference type="Proteomes" id="UP000778797">
    <property type="component" value="Unassembled WGS sequence"/>
</dbReference>
<keyword evidence="2" id="KW-1185">Reference proteome</keyword>
<reference evidence="1" key="1">
    <citation type="submission" date="2021-03" db="EMBL/GenBank/DDBJ databases">
        <authorList>
            <person name="Ping X."/>
        </authorList>
    </citation>
    <scope>NUCLEOTIDE SEQUENCE</scope>
    <source>
        <strain evidence="1">E313</strain>
    </source>
</reference>
<gene>
    <name evidence="1" type="ORF">J1C55_01655</name>
</gene>
<reference evidence="1" key="2">
    <citation type="submission" date="2021-10" db="EMBL/GenBank/DDBJ databases">
        <title>Genome of Winogradskyella sp. E313.</title>
        <authorList>
            <person name="Zhou Y."/>
        </authorList>
    </citation>
    <scope>NUCLEOTIDE SEQUENCE</scope>
    <source>
        <strain evidence="1">E313</strain>
    </source>
</reference>
<accession>A0ABS8ELV4</accession>
<name>A0ABS8ELV4_9FLAO</name>
<organism evidence="1 2">
    <name type="scientific">Winogradskyella immobilis</name>
    <dbReference type="NCBI Taxonomy" id="2816852"/>
    <lineage>
        <taxon>Bacteria</taxon>
        <taxon>Pseudomonadati</taxon>
        <taxon>Bacteroidota</taxon>
        <taxon>Flavobacteriia</taxon>
        <taxon>Flavobacteriales</taxon>
        <taxon>Flavobacteriaceae</taxon>
        <taxon>Winogradskyella</taxon>
    </lineage>
</organism>
<proteinExistence type="predicted"/>
<evidence type="ECO:0000313" key="1">
    <source>
        <dbReference type="EMBL" id="MCC1483282.1"/>
    </source>
</evidence>
<dbReference type="EMBL" id="JAFMPT010000002">
    <property type="protein sequence ID" value="MCC1483282.1"/>
    <property type="molecule type" value="Genomic_DNA"/>
</dbReference>
<protein>
    <submittedName>
        <fullName evidence="1">Uncharacterized protein</fullName>
    </submittedName>
</protein>
<sequence length="67" mass="7642">MAKRKERCNKLKRAMALGNLEQEKVKIIFIDNEGFKRVETTIWGVTDKNVILKESTLIPLGRIVSVA</sequence>
<comment type="caution">
    <text evidence="1">The sequence shown here is derived from an EMBL/GenBank/DDBJ whole genome shotgun (WGS) entry which is preliminary data.</text>
</comment>